<dbReference type="EMBL" id="GGEC01056528">
    <property type="protein sequence ID" value="MBX37012.1"/>
    <property type="molecule type" value="Transcribed_RNA"/>
</dbReference>
<accession>A0A2P2N3G6</accession>
<reference evidence="1" key="1">
    <citation type="submission" date="2018-02" db="EMBL/GenBank/DDBJ databases">
        <title>Rhizophora mucronata_Transcriptome.</title>
        <authorList>
            <person name="Meera S.P."/>
            <person name="Sreeshan A."/>
            <person name="Augustine A."/>
        </authorList>
    </citation>
    <scope>NUCLEOTIDE SEQUENCE</scope>
    <source>
        <tissue evidence="1">Leaf</tissue>
    </source>
</reference>
<protein>
    <submittedName>
        <fullName evidence="1">Uncharacterized protein</fullName>
    </submittedName>
</protein>
<dbReference type="AlphaFoldDB" id="A0A2P2N3G6"/>
<organism evidence="1">
    <name type="scientific">Rhizophora mucronata</name>
    <name type="common">Asiatic mangrove</name>
    <dbReference type="NCBI Taxonomy" id="61149"/>
    <lineage>
        <taxon>Eukaryota</taxon>
        <taxon>Viridiplantae</taxon>
        <taxon>Streptophyta</taxon>
        <taxon>Embryophyta</taxon>
        <taxon>Tracheophyta</taxon>
        <taxon>Spermatophyta</taxon>
        <taxon>Magnoliopsida</taxon>
        <taxon>eudicotyledons</taxon>
        <taxon>Gunneridae</taxon>
        <taxon>Pentapetalae</taxon>
        <taxon>rosids</taxon>
        <taxon>fabids</taxon>
        <taxon>Malpighiales</taxon>
        <taxon>Rhizophoraceae</taxon>
        <taxon>Rhizophora</taxon>
    </lineage>
</organism>
<proteinExistence type="predicted"/>
<sequence>MAVTVIIIIVIIIKEFELSRPAF</sequence>
<name>A0A2P2N3G6_RHIMU</name>
<evidence type="ECO:0000313" key="1">
    <source>
        <dbReference type="EMBL" id="MBX37012.1"/>
    </source>
</evidence>